<proteinExistence type="predicted"/>
<dbReference type="Proteomes" id="UP000231655">
    <property type="component" value="Unassembled WGS sequence"/>
</dbReference>
<reference evidence="1 4" key="2">
    <citation type="journal article" date="2018" name="Int. J. Syst. Evol. Microbiol.">
        <title>Pseudooceanicola lipolyticus sp. nov., a marine alphaproteobacterium, reclassification of Oceanicola flagellatus as Pseudooceanicola flagellatus comb. nov. and emended description of the genus Pseudooceanicola.</title>
        <authorList>
            <person name="Huang M.-M."/>
            <person name="Guo L.-L."/>
            <person name="Wu Y.-H."/>
            <person name="Lai Q.-L."/>
            <person name="Shao Z.-Z."/>
            <person name="Wang C.-S."/>
            <person name="Wu M."/>
            <person name="Xu X.-W."/>
        </authorList>
    </citation>
    <scope>NUCLEOTIDE SEQUENCE [LARGE SCALE GENOMIC DNA]</scope>
    <source>
        <strain evidence="1 4">Ar-45</strain>
    </source>
</reference>
<dbReference type="AlphaFoldDB" id="A0A285HNF8"/>
<reference evidence="2 3" key="1">
    <citation type="submission" date="2017-09" db="EMBL/GenBank/DDBJ databases">
        <authorList>
            <person name="Ehlers B."/>
            <person name="Leendertz F.H."/>
        </authorList>
    </citation>
    <scope>NUCLEOTIDE SEQUENCE [LARGE SCALE GENOMIC DNA]</scope>
    <source>
        <strain evidence="2 3">CGMCC 1.12662</strain>
    </source>
</reference>
<dbReference type="EMBL" id="OBEA01000001">
    <property type="protein sequence ID" value="SNY37255.1"/>
    <property type="molecule type" value="Genomic_DNA"/>
</dbReference>
<evidence type="ECO:0000313" key="1">
    <source>
        <dbReference type="EMBL" id="PJE27761.1"/>
    </source>
</evidence>
<accession>A0A285HNF8</accession>
<dbReference type="Pfam" id="PF05045">
    <property type="entry name" value="RgpF"/>
    <property type="match status" value="1"/>
</dbReference>
<dbReference type="RefSeq" id="WP_097144079.1">
    <property type="nucleotide sequence ID" value="NZ_OBEA01000001.1"/>
</dbReference>
<dbReference type="EMBL" id="PGTD01000017">
    <property type="protein sequence ID" value="PJE27761.1"/>
    <property type="molecule type" value="Genomic_DNA"/>
</dbReference>
<dbReference type="InterPro" id="IPR007739">
    <property type="entry name" value="RgpF"/>
</dbReference>
<organism evidence="2 3">
    <name type="scientific">Pseudooceanicola antarcticus</name>
    <dbReference type="NCBI Taxonomy" id="1247613"/>
    <lineage>
        <taxon>Bacteria</taxon>
        <taxon>Pseudomonadati</taxon>
        <taxon>Pseudomonadota</taxon>
        <taxon>Alphaproteobacteria</taxon>
        <taxon>Rhodobacterales</taxon>
        <taxon>Paracoccaceae</taxon>
        <taxon>Pseudooceanicola</taxon>
    </lineage>
</organism>
<protein>
    <submittedName>
        <fullName evidence="2">Rhamnan synthesis protein F</fullName>
    </submittedName>
</protein>
<dbReference type="OrthoDB" id="8849801at2"/>
<dbReference type="Proteomes" id="UP000231702">
    <property type="component" value="Unassembled WGS sequence"/>
</dbReference>
<gene>
    <name evidence="1" type="ORF">CVM39_14390</name>
    <name evidence="2" type="ORF">SAMN06297129_0278</name>
</gene>
<sequence length="361" mass="41273">MAKGLPPLWKIKRELVRFPVSVFSKFRASFAPLIRRGHDLTAHKTVHVHAGHLPQAPEIAVFLIYQPKEILGSTLLLLEHLVSRGIAPIVVANHPLTESHQKALAPFCFRMIERPNLGYDFGGYREGTLWVLKNLPDTEALYILNDSNWFPVSGDSTVIEAARAAPEDVWGLYLVVPLKRPEQQHLHSYFYRFNRRTFTSDAFRKFWETMPLVNEKRLVVRRYEVGTSKYFREQGFSLGTLVTPQDILDATLSLSDEELVDVLAFAERHRIALVPELKAFNASGPDRFKDRKAVAEMLTSTNFTLTYIANHPLVQIKGLDTPILKKNRDEVFVDMRSEIFRCNLGDRLHPTVRDEIAGWDG</sequence>
<name>A0A285HNF8_9RHOB</name>
<evidence type="ECO:0000313" key="3">
    <source>
        <dbReference type="Proteomes" id="UP000231655"/>
    </source>
</evidence>
<keyword evidence="4" id="KW-1185">Reference proteome</keyword>
<evidence type="ECO:0000313" key="2">
    <source>
        <dbReference type="EMBL" id="SNY37255.1"/>
    </source>
</evidence>
<evidence type="ECO:0000313" key="4">
    <source>
        <dbReference type="Proteomes" id="UP000231702"/>
    </source>
</evidence>